<evidence type="ECO:0000256" key="2">
    <source>
        <dbReference type="ARBA" id="ARBA00012483"/>
    </source>
</evidence>
<dbReference type="Pfam" id="PF13639">
    <property type="entry name" value="zf-RING_2"/>
    <property type="match status" value="1"/>
</dbReference>
<dbReference type="SMART" id="SM00184">
    <property type="entry name" value="RING"/>
    <property type="match status" value="1"/>
</dbReference>
<dbReference type="OrthoDB" id="4348522at2759"/>
<keyword evidence="4 6" id="KW-0863">Zinc-finger</keyword>
<accession>A0A8S0QMX2</accession>
<keyword evidence="9" id="KW-1185">Reference proteome</keyword>
<reference evidence="8 9" key="1">
    <citation type="submission" date="2019-12" db="EMBL/GenBank/DDBJ databases">
        <authorList>
            <person name="Alioto T."/>
            <person name="Alioto T."/>
            <person name="Gomez Garrido J."/>
        </authorList>
    </citation>
    <scope>NUCLEOTIDE SEQUENCE [LARGE SCALE GENOMIC DNA]</scope>
</reference>
<dbReference type="InterPro" id="IPR001841">
    <property type="entry name" value="Znf_RING"/>
</dbReference>
<dbReference type="Gene3D" id="3.30.40.10">
    <property type="entry name" value="Zinc/RING finger domain, C3HC4 (zinc finger)"/>
    <property type="match status" value="1"/>
</dbReference>
<dbReference type="Gramene" id="OE9A068808T1">
    <property type="protein sequence ID" value="OE9A068808C1"/>
    <property type="gene ID" value="OE9A068808"/>
</dbReference>
<name>A0A8S0QMX2_OLEEU</name>
<dbReference type="Proteomes" id="UP000594638">
    <property type="component" value="Unassembled WGS sequence"/>
</dbReference>
<protein>
    <recommendedName>
        <fullName evidence="2">RING-type E3 ubiquitin transferase</fullName>
        <ecNumber evidence="2">2.3.2.27</ecNumber>
    </recommendedName>
</protein>
<dbReference type="SUPFAM" id="SSF57850">
    <property type="entry name" value="RING/U-box"/>
    <property type="match status" value="1"/>
</dbReference>
<dbReference type="PANTHER" id="PTHR15710">
    <property type="entry name" value="E3 UBIQUITIN-PROTEIN LIGASE PRAJA"/>
    <property type="match status" value="1"/>
</dbReference>
<comment type="catalytic activity">
    <reaction evidence="1">
        <text>S-ubiquitinyl-[E2 ubiquitin-conjugating enzyme]-L-cysteine + [acceptor protein]-L-lysine = [E2 ubiquitin-conjugating enzyme]-L-cysteine + N(6)-ubiquitinyl-[acceptor protein]-L-lysine.</text>
        <dbReference type="EC" id="2.3.2.27"/>
    </reaction>
</comment>
<evidence type="ECO:0000256" key="4">
    <source>
        <dbReference type="ARBA" id="ARBA00022771"/>
    </source>
</evidence>
<dbReference type="PROSITE" id="PS50089">
    <property type="entry name" value="ZF_RING_2"/>
    <property type="match status" value="1"/>
</dbReference>
<dbReference type="GO" id="GO:0005737">
    <property type="term" value="C:cytoplasm"/>
    <property type="evidence" value="ECO:0007669"/>
    <property type="project" value="TreeGrafter"/>
</dbReference>
<organism evidence="8 9">
    <name type="scientific">Olea europaea subsp. europaea</name>
    <dbReference type="NCBI Taxonomy" id="158383"/>
    <lineage>
        <taxon>Eukaryota</taxon>
        <taxon>Viridiplantae</taxon>
        <taxon>Streptophyta</taxon>
        <taxon>Embryophyta</taxon>
        <taxon>Tracheophyta</taxon>
        <taxon>Spermatophyta</taxon>
        <taxon>Magnoliopsida</taxon>
        <taxon>eudicotyledons</taxon>
        <taxon>Gunneridae</taxon>
        <taxon>Pentapetalae</taxon>
        <taxon>asterids</taxon>
        <taxon>lamiids</taxon>
        <taxon>Lamiales</taxon>
        <taxon>Oleaceae</taxon>
        <taxon>Oleeae</taxon>
        <taxon>Olea</taxon>
    </lineage>
</organism>
<dbReference type="GO" id="GO:0008270">
    <property type="term" value="F:zinc ion binding"/>
    <property type="evidence" value="ECO:0007669"/>
    <property type="project" value="UniProtKB-KW"/>
</dbReference>
<evidence type="ECO:0000259" key="7">
    <source>
        <dbReference type="PROSITE" id="PS50089"/>
    </source>
</evidence>
<evidence type="ECO:0000256" key="5">
    <source>
        <dbReference type="ARBA" id="ARBA00022833"/>
    </source>
</evidence>
<evidence type="ECO:0000256" key="3">
    <source>
        <dbReference type="ARBA" id="ARBA00022723"/>
    </source>
</evidence>
<evidence type="ECO:0000313" key="9">
    <source>
        <dbReference type="Proteomes" id="UP000594638"/>
    </source>
</evidence>
<dbReference type="AlphaFoldDB" id="A0A8S0QMX2"/>
<dbReference type="GO" id="GO:0016567">
    <property type="term" value="P:protein ubiquitination"/>
    <property type="evidence" value="ECO:0007669"/>
    <property type="project" value="TreeGrafter"/>
</dbReference>
<evidence type="ECO:0000256" key="6">
    <source>
        <dbReference type="PROSITE-ProRule" id="PRU00175"/>
    </source>
</evidence>
<keyword evidence="3" id="KW-0479">Metal-binding</keyword>
<gene>
    <name evidence="8" type="ORF">OLEA9_A068808</name>
</gene>
<evidence type="ECO:0000256" key="1">
    <source>
        <dbReference type="ARBA" id="ARBA00000900"/>
    </source>
</evidence>
<evidence type="ECO:0000313" key="8">
    <source>
        <dbReference type="EMBL" id="CAA2967855.1"/>
    </source>
</evidence>
<proteinExistence type="predicted"/>
<keyword evidence="5" id="KW-0862">Zinc</keyword>
<dbReference type="EMBL" id="CACTIH010001893">
    <property type="protein sequence ID" value="CAA2967855.1"/>
    <property type="molecule type" value="Genomic_DNA"/>
</dbReference>
<dbReference type="EC" id="2.3.2.27" evidence="2"/>
<sequence>MDFSHASHVVESFEIDELPGLIIRHGQYKLALSIKFSCQRVLRLQDGEQFGMEGISNHVYIEPEEFSSHNKMHEIIDQTVRTWQICNCRRESVIQNVIQRAQEIAERLSSNHSVIFLDVKAKVVYSENLIHEYSRMYNEILQQSIEEDNDCNMIPATDSSIKSLEMKKLDDENNDYESCSICLDKFYKGIVTTCMPCLHMFHSNCITQWLKMSHYCPVCRFEMPID</sequence>
<keyword evidence="8" id="KW-0436">Ligase</keyword>
<dbReference type="PANTHER" id="PTHR15710:SF77">
    <property type="entry name" value="RING-H2 FINGER PROTEIN ATL21B"/>
    <property type="match status" value="1"/>
</dbReference>
<dbReference type="GO" id="GO:0016874">
    <property type="term" value="F:ligase activity"/>
    <property type="evidence" value="ECO:0007669"/>
    <property type="project" value="UniProtKB-KW"/>
</dbReference>
<dbReference type="GO" id="GO:0061630">
    <property type="term" value="F:ubiquitin protein ligase activity"/>
    <property type="evidence" value="ECO:0007669"/>
    <property type="project" value="UniProtKB-EC"/>
</dbReference>
<dbReference type="InterPro" id="IPR013083">
    <property type="entry name" value="Znf_RING/FYVE/PHD"/>
</dbReference>
<feature type="domain" description="RING-type" evidence="7">
    <location>
        <begin position="179"/>
        <end position="220"/>
    </location>
</feature>
<comment type="caution">
    <text evidence="8">The sequence shown here is derived from an EMBL/GenBank/DDBJ whole genome shotgun (WGS) entry which is preliminary data.</text>
</comment>